<dbReference type="Pfam" id="PF12625">
    <property type="entry name" value="Arabinose_bd"/>
    <property type="match status" value="1"/>
</dbReference>
<reference evidence="5 6" key="1">
    <citation type="submission" date="2024-04" db="EMBL/GenBank/DDBJ databases">
        <title>Novel species of the genus Ideonella isolated from streams.</title>
        <authorList>
            <person name="Lu H."/>
        </authorList>
    </citation>
    <scope>NUCLEOTIDE SEQUENCE [LARGE SCALE GENOMIC DNA]</scope>
    <source>
        <strain evidence="5 6">LYT19W</strain>
    </source>
</reference>
<accession>A0ABU9C3I2</accession>
<gene>
    <name evidence="5" type="ORF">AACH00_08540</name>
</gene>
<keyword evidence="6" id="KW-1185">Reference proteome</keyword>
<dbReference type="EMBL" id="JBBUTI010000005">
    <property type="protein sequence ID" value="MEK8046388.1"/>
    <property type="molecule type" value="Genomic_DNA"/>
</dbReference>
<dbReference type="Proteomes" id="UP001379945">
    <property type="component" value="Unassembled WGS sequence"/>
</dbReference>
<proteinExistence type="predicted"/>
<keyword evidence="3" id="KW-0804">Transcription</keyword>
<keyword evidence="2" id="KW-0238">DNA-binding</keyword>
<dbReference type="RefSeq" id="WP_341398676.1">
    <property type="nucleotide sequence ID" value="NZ_JBBUTI010000005.1"/>
</dbReference>
<sequence length="338" mass="36555">MHGHVPLSYLQLLERCLVRHGLSAGSLPGGDPQPDATPAMVDAGQPQLPVRQWAACLAAGQTATGIPAFGLRVGELVNIQDLGLMGYVALSCSTVGEALMRWQEFERLSYDVNPVKVSTNQHGVELRWGDEHGRPGQLVDECALAILMSTVRGITGDATVSASKVSFINARPADTNPYTTFFGGEVHFGTQQTEVHLAAAVLNMPLRQPDPVLLKLLEGQAQSQLVRLPPRDPWMATLKDALTDMVKSGEGTLAEAAARMGCSVRTLQRQLAKGGAQFQTELDRSRCAQALIWLRDPTLSTAEVAIRLGYADQAAFTRAFSRWTGQTPGRWRKHAPLG</sequence>
<dbReference type="SUPFAM" id="SSF46689">
    <property type="entry name" value="Homeodomain-like"/>
    <property type="match status" value="1"/>
</dbReference>
<keyword evidence="1" id="KW-0805">Transcription regulation</keyword>
<organism evidence="5 6">
    <name type="scientific">Ideonella margarita</name>
    <dbReference type="NCBI Taxonomy" id="2984191"/>
    <lineage>
        <taxon>Bacteria</taxon>
        <taxon>Pseudomonadati</taxon>
        <taxon>Pseudomonadota</taxon>
        <taxon>Betaproteobacteria</taxon>
        <taxon>Burkholderiales</taxon>
        <taxon>Sphaerotilaceae</taxon>
        <taxon>Ideonella</taxon>
    </lineage>
</organism>
<evidence type="ECO:0000313" key="5">
    <source>
        <dbReference type="EMBL" id="MEK8046388.1"/>
    </source>
</evidence>
<protein>
    <submittedName>
        <fullName evidence="5">AraC family transcriptional regulator ligand-binding domain-containing protein</fullName>
    </submittedName>
</protein>
<dbReference type="InterPro" id="IPR009057">
    <property type="entry name" value="Homeodomain-like_sf"/>
</dbReference>
<name>A0ABU9C3I2_9BURK</name>
<dbReference type="InterPro" id="IPR032687">
    <property type="entry name" value="AraC-type_N"/>
</dbReference>
<dbReference type="PANTHER" id="PTHR47894">
    <property type="entry name" value="HTH-TYPE TRANSCRIPTIONAL REGULATOR GADX"/>
    <property type="match status" value="1"/>
</dbReference>
<evidence type="ECO:0000313" key="6">
    <source>
        <dbReference type="Proteomes" id="UP001379945"/>
    </source>
</evidence>
<evidence type="ECO:0000256" key="1">
    <source>
        <dbReference type="ARBA" id="ARBA00023015"/>
    </source>
</evidence>
<dbReference type="Gene3D" id="1.10.10.60">
    <property type="entry name" value="Homeodomain-like"/>
    <property type="match status" value="1"/>
</dbReference>
<comment type="caution">
    <text evidence="5">The sequence shown here is derived from an EMBL/GenBank/DDBJ whole genome shotgun (WGS) entry which is preliminary data.</text>
</comment>
<feature type="domain" description="HTH araC/xylS-type" evidence="4">
    <location>
        <begin position="236"/>
        <end position="334"/>
    </location>
</feature>
<dbReference type="PROSITE" id="PS01124">
    <property type="entry name" value="HTH_ARAC_FAMILY_2"/>
    <property type="match status" value="1"/>
</dbReference>
<evidence type="ECO:0000259" key="4">
    <source>
        <dbReference type="PROSITE" id="PS01124"/>
    </source>
</evidence>
<dbReference type="PANTHER" id="PTHR47894:SF4">
    <property type="entry name" value="HTH-TYPE TRANSCRIPTIONAL REGULATOR GADX"/>
    <property type="match status" value="1"/>
</dbReference>
<evidence type="ECO:0000256" key="3">
    <source>
        <dbReference type="ARBA" id="ARBA00023163"/>
    </source>
</evidence>
<dbReference type="Pfam" id="PF12833">
    <property type="entry name" value="HTH_18"/>
    <property type="match status" value="1"/>
</dbReference>
<evidence type="ECO:0000256" key="2">
    <source>
        <dbReference type="ARBA" id="ARBA00023125"/>
    </source>
</evidence>
<dbReference type="InterPro" id="IPR018060">
    <property type="entry name" value="HTH_AraC"/>
</dbReference>
<dbReference type="SMART" id="SM00342">
    <property type="entry name" value="HTH_ARAC"/>
    <property type="match status" value="1"/>
</dbReference>